<name>A0A8J3CKG5_9PSEU</name>
<feature type="region of interest" description="Disordered" evidence="1">
    <location>
        <begin position="102"/>
        <end position="123"/>
    </location>
</feature>
<reference evidence="2" key="2">
    <citation type="submission" date="2020-09" db="EMBL/GenBank/DDBJ databases">
        <authorList>
            <person name="Sun Q."/>
            <person name="Zhou Y."/>
        </authorList>
    </citation>
    <scope>NUCLEOTIDE SEQUENCE</scope>
    <source>
        <strain evidence="2">CGMCC 4.5737</strain>
    </source>
</reference>
<protein>
    <recommendedName>
        <fullName evidence="4">Helix-turn-helix domain-containing protein</fullName>
    </recommendedName>
</protein>
<proteinExistence type="predicted"/>
<dbReference type="Proteomes" id="UP000637578">
    <property type="component" value="Unassembled WGS sequence"/>
</dbReference>
<sequence>MEFHHPHDDPGELTVRDLAEQLGIPVTTVLDLIRSGVERKSRKTKTDRLPSDPDVLTVRQTADKIGLTEDTVVRLLKDGVLPGRKLGHQWRCYWPAIIESLSDREPPAHDGPMAIRSKEEHTE</sequence>
<dbReference type="EMBL" id="BMMK01000054">
    <property type="protein sequence ID" value="GGM81994.1"/>
    <property type="molecule type" value="Genomic_DNA"/>
</dbReference>
<organism evidence="2 3">
    <name type="scientific">Longimycelium tulufanense</name>
    <dbReference type="NCBI Taxonomy" id="907463"/>
    <lineage>
        <taxon>Bacteria</taxon>
        <taxon>Bacillati</taxon>
        <taxon>Actinomycetota</taxon>
        <taxon>Actinomycetes</taxon>
        <taxon>Pseudonocardiales</taxon>
        <taxon>Pseudonocardiaceae</taxon>
        <taxon>Longimycelium</taxon>
    </lineage>
</organism>
<keyword evidence="3" id="KW-1185">Reference proteome</keyword>
<dbReference type="RefSeq" id="WP_189061872.1">
    <property type="nucleotide sequence ID" value="NZ_BMMK01000054.1"/>
</dbReference>
<evidence type="ECO:0000256" key="1">
    <source>
        <dbReference type="SAM" id="MobiDB-lite"/>
    </source>
</evidence>
<dbReference type="AlphaFoldDB" id="A0A8J3CKG5"/>
<accession>A0A8J3CKG5</accession>
<reference evidence="2" key="1">
    <citation type="journal article" date="2014" name="Int. J. Syst. Evol. Microbiol.">
        <title>Complete genome sequence of Corynebacterium casei LMG S-19264T (=DSM 44701T), isolated from a smear-ripened cheese.</title>
        <authorList>
            <consortium name="US DOE Joint Genome Institute (JGI-PGF)"/>
            <person name="Walter F."/>
            <person name="Albersmeier A."/>
            <person name="Kalinowski J."/>
            <person name="Ruckert C."/>
        </authorList>
    </citation>
    <scope>NUCLEOTIDE SEQUENCE</scope>
    <source>
        <strain evidence="2">CGMCC 4.5737</strain>
    </source>
</reference>
<evidence type="ECO:0000313" key="3">
    <source>
        <dbReference type="Proteomes" id="UP000637578"/>
    </source>
</evidence>
<evidence type="ECO:0008006" key="4">
    <source>
        <dbReference type="Google" id="ProtNLM"/>
    </source>
</evidence>
<evidence type="ECO:0000313" key="2">
    <source>
        <dbReference type="EMBL" id="GGM81994.1"/>
    </source>
</evidence>
<gene>
    <name evidence="2" type="ORF">GCM10012275_60780</name>
</gene>
<comment type="caution">
    <text evidence="2">The sequence shown here is derived from an EMBL/GenBank/DDBJ whole genome shotgun (WGS) entry which is preliminary data.</text>
</comment>